<feature type="region of interest" description="Disordered" evidence="1">
    <location>
        <begin position="420"/>
        <end position="521"/>
    </location>
</feature>
<evidence type="ECO:0000256" key="1">
    <source>
        <dbReference type="SAM" id="MobiDB-lite"/>
    </source>
</evidence>
<name>A0AA40DQQ5_9PEZI</name>
<feature type="region of interest" description="Disordered" evidence="1">
    <location>
        <begin position="593"/>
        <end position="657"/>
    </location>
</feature>
<evidence type="ECO:0000313" key="3">
    <source>
        <dbReference type="Proteomes" id="UP001172102"/>
    </source>
</evidence>
<feature type="compositionally biased region" description="Basic and acidic residues" evidence="1">
    <location>
        <begin position="123"/>
        <end position="133"/>
    </location>
</feature>
<feature type="region of interest" description="Disordered" evidence="1">
    <location>
        <begin position="390"/>
        <end position="409"/>
    </location>
</feature>
<feature type="compositionally biased region" description="Basic and acidic residues" evidence="1">
    <location>
        <begin position="712"/>
        <end position="729"/>
    </location>
</feature>
<gene>
    <name evidence="2" type="ORF">B0H67DRAFT_672745</name>
</gene>
<dbReference type="Proteomes" id="UP001172102">
    <property type="component" value="Unassembled WGS sequence"/>
</dbReference>
<feature type="region of interest" description="Disordered" evidence="1">
    <location>
        <begin position="295"/>
        <end position="346"/>
    </location>
</feature>
<keyword evidence="3" id="KW-1185">Reference proteome</keyword>
<sequence length="769" mass="82495">MDALISTLKDAPPWPKFIAFEGGQPFGTSLKHHDGLRSLLEAACRIKDHPIDTEMASRLNSPLTAVERLRKPSTSLPKFSCFASSVPGNVETLSEEDGESDSEEQSDQPSPNDTDTEANPGHILERAEQLSKEEVEDDSVVKSEQSPPKGTEIDPNPDPAVNQAEELPQGDVKACRGSDQPFPKETDADAKPTPVPEQDEQLPQADVESDPKTQGEQASPEEADTGADPDRVPKEVEQPSKGGTEPSFEKGGNQPPLQKDPTDVISKALDDMLSPKIPTVQGIIEDKPENAAASIGAVLSGETKSEGKTELLSQTRAEQAEGDKDSPKDVEAHQDNAPADDLGINKGKMTFDDIVSKKFDWADDVPTEEEQMRMLRESDYIPWTTVMSKRESKGKEIDPGAEGSVENPVKDVKLGSMSWRTGTDTYVDSPTVVLRQRQPKDNTLERSQEPQHLDTQNWRREAKPKSQPHSRSNIYGAAIDSKPKVVDSTPKAVPIGEPKSNPQPLSGSNVDRPPAVYSKVYSPRSPSASKVLWEASQTFADALRAPKKDPTPPLNPIPLAPKISGKQFKARSKTAAAPLAALVPDLPKLVTTPAPAPDLPKLVETEGEDLSLALEGPLDPPATKSTLSPTSPPGSAPVVNLPIPTPAAKLPDPEPQVPEVVSATPVVNLPIPTPAIKLPDPEPQAPEVVSTTPAEASEVKTEPAASPVPENTELKEALPPDDRHLKEESVTVWGKSKEALVPENTVGETSKEALASSAAPVKKKKKTVS</sequence>
<feature type="compositionally biased region" description="Acidic residues" evidence="1">
    <location>
        <begin position="93"/>
        <end position="106"/>
    </location>
</feature>
<feature type="region of interest" description="Disordered" evidence="1">
    <location>
        <begin position="544"/>
        <end position="571"/>
    </location>
</feature>
<feature type="compositionally biased region" description="Basic and acidic residues" evidence="1">
    <location>
        <begin position="318"/>
        <end position="334"/>
    </location>
</feature>
<feature type="region of interest" description="Disordered" evidence="1">
    <location>
        <begin position="82"/>
        <end position="271"/>
    </location>
</feature>
<dbReference type="AlphaFoldDB" id="A0AA40DQQ5"/>
<evidence type="ECO:0000313" key="2">
    <source>
        <dbReference type="EMBL" id="KAK0708558.1"/>
    </source>
</evidence>
<accession>A0AA40DQQ5</accession>
<proteinExistence type="predicted"/>
<feature type="region of interest" description="Disordered" evidence="1">
    <location>
        <begin position="741"/>
        <end position="769"/>
    </location>
</feature>
<comment type="caution">
    <text evidence="2">The sequence shown here is derived from an EMBL/GenBank/DDBJ whole genome shotgun (WGS) entry which is preliminary data.</text>
</comment>
<dbReference type="EMBL" id="JAUKUA010000006">
    <property type="protein sequence ID" value="KAK0708558.1"/>
    <property type="molecule type" value="Genomic_DNA"/>
</dbReference>
<organism evidence="2 3">
    <name type="scientific">Lasiosphaeris hirsuta</name>
    <dbReference type="NCBI Taxonomy" id="260670"/>
    <lineage>
        <taxon>Eukaryota</taxon>
        <taxon>Fungi</taxon>
        <taxon>Dikarya</taxon>
        <taxon>Ascomycota</taxon>
        <taxon>Pezizomycotina</taxon>
        <taxon>Sordariomycetes</taxon>
        <taxon>Sordariomycetidae</taxon>
        <taxon>Sordariales</taxon>
        <taxon>Lasiosphaeriaceae</taxon>
        <taxon>Lasiosphaeris</taxon>
    </lineage>
</organism>
<feature type="region of interest" description="Disordered" evidence="1">
    <location>
        <begin position="673"/>
        <end position="729"/>
    </location>
</feature>
<protein>
    <submittedName>
        <fullName evidence="2">Uncharacterized protein</fullName>
    </submittedName>
</protein>
<feature type="compositionally biased region" description="Basic and acidic residues" evidence="1">
    <location>
        <begin position="438"/>
        <end position="464"/>
    </location>
</feature>
<feature type="compositionally biased region" description="Basic and acidic residues" evidence="1">
    <location>
        <begin position="228"/>
        <end position="238"/>
    </location>
</feature>
<feature type="compositionally biased region" description="Polar residues" evidence="1">
    <location>
        <begin position="500"/>
        <end position="509"/>
    </location>
</feature>
<reference evidence="2" key="1">
    <citation type="submission" date="2023-06" db="EMBL/GenBank/DDBJ databases">
        <title>Genome-scale phylogeny and comparative genomics of the fungal order Sordariales.</title>
        <authorList>
            <consortium name="Lawrence Berkeley National Laboratory"/>
            <person name="Hensen N."/>
            <person name="Bonometti L."/>
            <person name="Westerberg I."/>
            <person name="Brannstrom I.O."/>
            <person name="Guillou S."/>
            <person name="Cros-Aarteil S."/>
            <person name="Calhoun S."/>
            <person name="Haridas S."/>
            <person name="Kuo A."/>
            <person name="Mondo S."/>
            <person name="Pangilinan J."/>
            <person name="Riley R."/>
            <person name="Labutti K."/>
            <person name="Andreopoulos B."/>
            <person name="Lipzen A."/>
            <person name="Chen C."/>
            <person name="Yanf M."/>
            <person name="Daum C."/>
            <person name="Ng V."/>
            <person name="Clum A."/>
            <person name="Steindorff A."/>
            <person name="Ohm R."/>
            <person name="Martin F."/>
            <person name="Silar P."/>
            <person name="Natvig D."/>
            <person name="Lalanne C."/>
            <person name="Gautier V."/>
            <person name="Ament-Velasquez S.L."/>
            <person name="Kruys A."/>
            <person name="Hutchinson M.I."/>
            <person name="Powell A.J."/>
            <person name="Barry K."/>
            <person name="Miller A.N."/>
            <person name="Grigoriev I.V."/>
            <person name="Debuchy R."/>
            <person name="Gladieux P."/>
            <person name="Thoren M.H."/>
            <person name="Johannesson H."/>
        </authorList>
    </citation>
    <scope>NUCLEOTIDE SEQUENCE</scope>
    <source>
        <strain evidence="2">SMH4607-1</strain>
    </source>
</reference>